<dbReference type="PANTHER" id="PTHR10353:SF36">
    <property type="entry name" value="LP05116P"/>
    <property type="match status" value="1"/>
</dbReference>
<protein>
    <submittedName>
        <fullName evidence="9">Myrosinase 1-like</fullName>
    </submittedName>
</protein>
<dbReference type="RefSeq" id="XP_034242079.1">
    <property type="nucleotide sequence ID" value="XM_034386188.1"/>
</dbReference>
<gene>
    <name evidence="9" type="primary">LOC117645781</name>
</gene>
<dbReference type="GO" id="GO:0005975">
    <property type="term" value="P:carbohydrate metabolic process"/>
    <property type="evidence" value="ECO:0007669"/>
    <property type="project" value="InterPro"/>
</dbReference>
<feature type="chain" id="PRO_5028035798" evidence="6">
    <location>
        <begin position="22"/>
        <end position="759"/>
    </location>
</feature>
<dbReference type="FunFam" id="3.20.20.80:FF:000013">
    <property type="entry name" value="lactase-phlorizin hydrolase"/>
    <property type="match status" value="1"/>
</dbReference>
<dbReference type="Gene3D" id="2.170.140.10">
    <property type="entry name" value="Chitin binding domain"/>
    <property type="match status" value="2"/>
</dbReference>
<evidence type="ECO:0000256" key="4">
    <source>
        <dbReference type="ARBA" id="ARBA00023180"/>
    </source>
</evidence>
<keyword evidence="8" id="KW-1185">Reference proteome</keyword>
<reference evidence="9" key="1">
    <citation type="submission" date="2025-08" db="UniProtKB">
        <authorList>
            <consortium name="RefSeq"/>
        </authorList>
    </citation>
    <scope>IDENTIFICATION</scope>
    <source>
        <tissue evidence="9">Total insect</tissue>
    </source>
</reference>
<evidence type="ECO:0000259" key="7">
    <source>
        <dbReference type="PROSITE" id="PS50940"/>
    </source>
</evidence>
<sequence>MKVSNFLLGLAMVAVVAAAQAGGPVPARTLQRRRLGLAAAAPQDCGGQVQRCVDCFTTLQCTRLGNIYRPLTTTACPAATPYCSAGACVATPPDDSCVSAPSASSDFVCNGDGYYPDPSSCQRYWMCVAGKAYQYRCSDRTVYSQRHAMCVPSSEATCTTVSCSAALVGVYQRYAADPEVYVVCRDAVAANALVAACPPSFTVDAASGACVLTCLAEGRLADRDNSTRYYECIQTGTDTFSQPRLLQCPPGSTFSAERQRCLTGNEDRAWDDDSKTYNEDYYVPDASVPETEYNIPDNLLIGAASAAYQVEGAWNESDKAPSILDVFYHSRPGTPNGDVADDSYHKFMDDVEMLKALKMQFYRFSISWPRLLPHGDSAQPSAVGTQYYNALIDALVANGIQPVVTLLHGDLPQSIQNGGGWLTANIQEQFVDYASYCFQTFGDRVKNWIIMNEPSSQCVYGYESGVAAPGVALPGEGGYLCSHNMVLAHAKTYRAYQANFAHQGGRLGSAVNLEFPEPASSRQEDIDAAERFRLWRYGWFADPLYFGDYPAEMKDIIGNLSAAEGRQSSRLPSFTEEEKTLLKGAMDFLGVNLYTATIASAATPNAQPSPGYDNDMQLSVSPDPSWIQSARASFPVTPFALGDMVRWMKARYNNFPVWVTENGYAGDENEGIKDQKRIGYYSGYMRSLMQAINRDHCNVIGYTAWSLEDNLEWGDGYTLKFGLVYVDFSDPNRPRKLKDSSSFFQTVLNNRHVHYVEAT</sequence>
<dbReference type="InterPro" id="IPR036508">
    <property type="entry name" value="Chitin-bd_dom_sf"/>
</dbReference>
<dbReference type="PANTHER" id="PTHR10353">
    <property type="entry name" value="GLYCOSYL HYDROLASE"/>
    <property type="match status" value="1"/>
</dbReference>
<dbReference type="SUPFAM" id="SSF57625">
    <property type="entry name" value="Invertebrate chitin-binding proteins"/>
    <property type="match status" value="2"/>
</dbReference>
<keyword evidence="5" id="KW-0326">Glycosidase</keyword>
<dbReference type="Pfam" id="PF00232">
    <property type="entry name" value="Glyco_hydro_1"/>
    <property type="match status" value="1"/>
</dbReference>
<proteinExistence type="inferred from homology"/>
<evidence type="ECO:0000256" key="5">
    <source>
        <dbReference type="ARBA" id="ARBA00023295"/>
    </source>
</evidence>
<dbReference type="GO" id="GO:0008061">
    <property type="term" value="F:chitin binding"/>
    <property type="evidence" value="ECO:0007669"/>
    <property type="project" value="InterPro"/>
</dbReference>
<dbReference type="GeneID" id="117645781"/>
<accession>A0A6P8ZNB8</accession>
<comment type="similarity">
    <text evidence="1">Belongs to the glycosyl hydrolase 1 family.</text>
</comment>
<keyword evidence="4" id="KW-0325">Glycoprotein</keyword>
<dbReference type="InterPro" id="IPR017853">
    <property type="entry name" value="GH"/>
</dbReference>
<dbReference type="SMART" id="SM00494">
    <property type="entry name" value="ChtBD2"/>
    <property type="match status" value="2"/>
</dbReference>
<keyword evidence="3" id="KW-0378">Hydrolase</keyword>
<feature type="domain" description="Chitin-binding type-2" evidence="7">
    <location>
        <begin position="106"/>
        <end position="160"/>
    </location>
</feature>
<dbReference type="SUPFAM" id="SSF51445">
    <property type="entry name" value="(Trans)glycosidases"/>
    <property type="match status" value="1"/>
</dbReference>
<keyword evidence="6" id="KW-0732">Signal</keyword>
<evidence type="ECO:0000256" key="6">
    <source>
        <dbReference type="SAM" id="SignalP"/>
    </source>
</evidence>
<evidence type="ECO:0000256" key="1">
    <source>
        <dbReference type="ARBA" id="ARBA00010838"/>
    </source>
</evidence>
<evidence type="ECO:0000256" key="2">
    <source>
        <dbReference type="ARBA" id="ARBA00011738"/>
    </source>
</evidence>
<dbReference type="GO" id="GO:0005576">
    <property type="term" value="C:extracellular region"/>
    <property type="evidence" value="ECO:0007669"/>
    <property type="project" value="InterPro"/>
</dbReference>
<dbReference type="InParanoid" id="A0A6P8ZNB8"/>
<name>A0A6P8ZNB8_THRPL</name>
<dbReference type="KEGG" id="tpal:117645781"/>
<dbReference type="InterPro" id="IPR001360">
    <property type="entry name" value="Glyco_hydro_1"/>
</dbReference>
<evidence type="ECO:0000256" key="3">
    <source>
        <dbReference type="ARBA" id="ARBA00022801"/>
    </source>
</evidence>
<dbReference type="OrthoDB" id="65569at2759"/>
<organism evidence="9">
    <name type="scientific">Thrips palmi</name>
    <name type="common">Melon thrips</name>
    <dbReference type="NCBI Taxonomy" id="161013"/>
    <lineage>
        <taxon>Eukaryota</taxon>
        <taxon>Metazoa</taxon>
        <taxon>Ecdysozoa</taxon>
        <taxon>Arthropoda</taxon>
        <taxon>Hexapoda</taxon>
        <taxon>Insecta</taxon>
        <taxon>Pterygota</taxon>
        <taxon>Neoptera</taxon>
        <taxon>Paraneoptera</taxon>
        <taxon>Thysanoptera</taxon>
        <taxon>Terebrantia</taxon>
        <taxon>Thripoidea</taxon>
        <taxon>Thripidae</taxon>
        <taxon>Thrips</taxon>
    </lineage>
</organism>
<dbReference type="PRINTS" id="PR00131">
    <property type="entry name" value="GLHYDRLASE1"/>
</dbReference>
<evidence type="ECO:0000313" key="8">
    <source>
        <dbReference type="Proteomes" id="UP000515158"/>
    </source>
</evidence>
<dbReference type="PROSITE" id="PS50940">
    <property type="entry name" value="CHIT_BIND_II"/>
    <property type="match status" value="1"/>
</dbReference>
<dbReference type="Gene3D" id="3.20.20.80">
    <property type="entry name" value="Glycosidases"/>
    <property type="match status" value="1"/>
</dbReference>
<feature type="signal peptide" evidence="6">
    <location>
        <begin position="1"/>
        <end position="21"/>
    </location>
</feature>
<evidence type="ECO:0000313" key="9">
    <source>
        <dbReference type="RefSeq" id="XP_034242079.1"/>
    </source>
</evidence>
<dbReference type="InterPro" id="IPR002557">
    <property type="entry name" value="Chitin-bd_dom"/>
</dbReference>
<comment type="subunit">
    <text evidence="2">Homodimer.</text>
</comment>
<dbReference type="Proteomes" id="UP000515158">
    <property type="component" value="Unplaced"/>
</dbReference>
<dbReference type="Pfam" id="PF01607">
    <property type="entry name" value="CBM_14"/>
    <property type="match status" value="1"/>
</dbReference>
<dbReference type="AlphaFoldDB" id="A0A6P8ZNB8"/>
<dbReference type="GO" id="GO:0008422">
    <property type="term" value="F:beta-glucosidase activity"/>
    <property type="evidence" value="ECO:0007669"/>
    <property type="project" value="TreeGrafter"/>
</dbReference>